<feature type="region of interest" description="Disordered" evidence="7">
    <location>
        <begin position="69"/>
        <end position="98"/>
    </location>
</feature>
<dbReference type="SUPFAM" id="SSF55486">
    <property type="entry name" value="Metalloproteases ('zincins'), catalytic domain"/>
    <property type="match status" value="1"/>
</dbReference>
<evidence type="ECO:0000313" key="11">
    <source>
        <dbReference type="Proteomes" id="UP001497444"/>
    </source>
</evidence>
<accession>A0ABP0VS73</accession>
<evidence type="ECO:0000256" key="6">
    <source>
        <dbReference type="ARBA" id="ARBA00023049"/>
    </source>
</evidence>
<protein>
    <recommendedName>
        <fullName evidence="9">Peptidase metallopeptidase domain-containing protein</fullName>
    </recommendedName>
</protein>
<dbReference type="CDD" id="cd04278">
    <property type="entry name" value="ZnMc_MMP"/>
    <property type="match status" value="1"/>
</dbReference>
<dbReference type="Gene3D" id="3.40.390.10">
    <property type="entry name" value="Collagenase (Catalytic Domain)"/>
    <property type="match status" value="1"/>
</dbReference>
<dbReference type="Pfam" id="PF01471">
    <property type="entry name" value="PG_binding_1"/>
    <property type="match status" value="1"/>
</dbReference>
<evidence type="ECO:0000256" key="5">
    <source>
        <dbReference type="ARBA" id="ARBA00022833"/>
    </source>
</evidence>
<keyword evidence="4" id="KW-0378">Hydrolase</keyword>
<evidence type="ECO:0000256" key="2">
    <source>
        <dbReference type="ARBA" id="ARBA00022670"/>
    </source>
</evidence>
<dbReference type="InterPro" id="IPR021190">
    <property type="entry name" value="Pept_M10A"/>
</dbReference>
<dbReference type="InterPro" id="IPR033739">
    <property type="entry name" value="M10A_MMP"/>
</dbReference>
<name>A0ABP0VS73_9BRYO</name>
<gene>
    <name evidence="10" type="ORF">CSSPJE1EN1_LOCUS2169</name>
</gene>
<evidence type="ECO:0000259" key="9">
    <source>
        <dbReference type="SMART" id="SM00235"/>
    </source>
</evidence>
<evidence type="ECO:0000256" key="4">
    <source>
        <dbReference type="ARBA" id="ARBA00022801"/>
    </source>
</evidence>
<evidence type="ECO:0000256" key="7">
    <source>
        <dbReference type="SAM" id="MobiDB-lite"/>
    </source>
</evidence>
<evidence type="ECO:0000256" key="1">
    <source>
        <dbReference type="ARBA" id="ARBA00009614"/>
    </source>
</evidence>
<dbReference type="InterPro" id="IPR006026">
    <property type="entry name" value="Peptidase_Metallo"/>
</dbReference>
<keyword evidence="3" id="KW-0479">Metal-binding</keyword>
<keyword evidence="2" id="KW-0645">Protease</keyword>
<keyword evidence="5" id="KW-0862">Zinc</keyword>
<keyword evidence="6" id="KW-0482">Metalloprotease</keyword>
<feature type="domain" description="Peptidase metallopeptidase" evidence="9">
    <location>
        <begin position="205"/>
        <end position="371"/>
    </location>
</feature>
<dbReference type="PANTHER" id="PTHR10201">
    <property type="entry name" value="MATRIX METALLOPROTEINASE"/>
    <property type="match status" value="1"/>
</dbReference>
<feature type="signal peptide" evidence="8">
    <location>
        <begin position="1"/>
        <end position="18"/>
    </location>
</feature>
<dbReference type="EMBL" id="OZ020105">
    <property type="protein sequence ID" value="CAK9256691.1"/>
    <property type="molecule type" value="Genomic_DNA"/>
</dbReference>
<dbReference type="InterPro" id="IPR002477">
    <property type="entry name" value="Peptidoglycan-bd-like"/>
</dbReference>
<dbReference type="InterPro" id="IPR001818">
    <property type="entry name" value="Pept_M10_metallopeptidase"/>
</dbReference>
<dbReference type="SUPFAM" id="SSF47090">
    <property type="entry name" value="PGBD-like"/>
    <property type="match status" value="1"/>
</dbReference>
<organism evidence="10 11">
    <name type="scientific">Sphagnum jensenii</name>
    <dbReference type="NCBI Taxonomy" id="128206"/>
    <lineage>
        <taxon>Eukaryota</taxon>
        <taxon>Viridiplantae</taxon>
        <taxon>Streptophyta</taxon>
        <taxon>Embryophyta</taxon>
        <taxon>Bryophyta</taxon>
        <taxon>Sphagnophytina</taxon>
        <taxon>Sphagnopsida</taxon>
        <taxon>Sphagnales</taxon>
        <taxon>Sphagnaceae</taxon>
        <taxon>Sphagnum</taxon>
    </lineage>
</organism>
<dbReference type="InterPro" id="IPR024079">
    <property type="entry name" value="MetalloPept_cat_dom_sf"/>
</dbReference>
<reference evidence="10" key="1">
    <citation type="submission" date="2024-02" db="EMBL/GenBank/DDBJ databases">
        <authorList>
            <consortium name="ELIXIR-Norway"/>
            <consortium name="Elixir Norway"/>
        </authorList>
    </citation>
    <scope>NUCLEOTIDE SEQUENCE</scope>
</reference>
<sequence>MKVGLLACMLTSLQFILALELNYIPARNPNARNPHAFYPSAINQQNQTQNVVNLLPCFTSGFDGLHQTQNVTSGSGSHDKWFHHKQKGSDKPHPKPDQALKSFKEYLHQYGYLKGSPNGENFTLVTEELTEATANFQHTFGIPVTKELDQVTFDAIVMPRCGREDFINGKPALSFARKQTGFPRSITDDPNHPLDNTKRFAYFNGNQRWKSRYDLTWALSPTNMTSRISRKIVRTIFSDAFATWTAIIPSFSFTEVETYQSADVKISFVSGQHGDSQSFDGVLGILAHAFSPEDGRVHFDAAEFWSSDISRDQAPQALDLQSVAVHEIGHVMGLAHSPIRESIMFPNIAPHRIKRKLSKDDIQGVKQLYGLANPVSNPSSSSNWAQNFHVVKLAYSFEWIGIITSYMKPVRKHTRANSL</sequence>
<keyword evidence="11" id="KW-1185">Reference proteome</keyword>
<proteinExistence type="inferred from homology"/>
<feature type="compositionally biased region" description="Basic and acidic residues" evidence="7">
    <location>
        <begin position="87"/>
        <end position="98"/>
    </location>
</feature>
<evidence type="ECO:0000256" key="3">
    <source>
        <dbReference type="ARBA" id="ARBA00022723"/>
    </source>
</evidence>
<evidence type="ECO:0000256" key="8">
    <source>
        <dbReference type="SAM" id="SignalP"/>
    </source>
</evidence>
<evidence type="ECO:0000313" key="10">
    <source>
        <dbReference type="EMBL" id="CAK9256691.1"/>
    </source>
</evidence>
<dbReference type="PRINTS" id="PR00138">
    <property type="entry name" value="MATRIXIN"/>
</dbReference>
<dbReference type="PANTHER" id="PTHR10201:SF272">
    <property type="entry name" value="METALLOENDOPROTEINASE 5-MMP"/>
    <property type="match status" value="1"/>
</dbReference>
<dbReference type="Pfam" id="PF00413">
    <property type="entry name" value="Peptidase_M10"/>
    <property type="match status" value="1"/>
</dbReference>
<dbReference type="SMART" id="SM00235">
    <property type="entry name" value="ZnMc"/>
    <property type="match status" value="1"/>
</dbReference>
<dbReference type="InterPro" id="IPR036365">
    <property type="entry name" value="PGBD-like_sf"/>
</dbReference>
<feature type="chain" id="PRO_5047082490" description="Peptidase metallopeptidase domain-containing protein" evidence="8">
    <location>
        <begin position="19"/>
        <end position="419"/>
    </location>
</feature>
<dbReference type="Proteomes" id="UP001497444">
    <property type="component" value="Chromosome 10"/>
</dbReference>
<keyword evidence="8" id="KW-0732">Signal</keyword>
<comment type="similarity">
    <text evidence="1">Belongs to the peptidase M10A family. Matrix metalloproteinases (MMPs) subfamily.</text>
</comment>